<evidence type="ECO:0000313" key="20">
    <source>
        <dbReference type="EMBL" id="MDE8562637.1"/>
    </source>
</evidence>
<keyword evidence="6 19" id="KW-0812">Transmembrane</keyword>
<evidence type="ECO:0000256" key="18">
    <source>
        <dbReference type="PIRSR" id="PIRSR600829-4"/>
    </source>
</evidence>
<keyword evidence="4" id="KW-0444">Lipid biosynthesis</keyword>
<feature type="binding site" evidence="18">
    <location>
        <position position="25"/>
    </location>
    <ligand>
        <name>a divalent metal cation</name>
        <dbReference type="ChEBI" id="CHEBI:60240"/>
    </ligand>
</feature>
<feature type="active site" description="Proton acceptor" evidence="15">
    <location>
        <position position="66"/>
    </location>
</feature>
<evidence type="ECO:0000256" key="10">
    <source>
        <dbReference type="ARBA" id="ARBA00022989"/>
    </source>
</evidence>
<evidence type="ECO:0000256" key="16">
    <source>
        <dbReference type="PIRSR" id="PIRSR600829-2"/>
    </source>
</evidence>
<name>A0ABD5ISD9_9BACL</name>
<dbReference type="PANTHER" id="PTHR34299">
    <property type="entry name" value="DIACYLGLYCEROL KINASE"/>
    <property type="match status" value="1"/>
</dbReference>
<dbReference type="InterPro" id="IPR033717">
    <property type="entry name" value="UDPK"/>
</dbReference>
<keyword evidence="11" id="KW-0443">Lipid metabolism</keyword>
<keyword evidence="18" id="KW-0460">Magnesium</keyword>
<dbReference type="Proteomes" id="UP001339962">
    <property type="component" value="Unassembled WGS sequence"/>
</dbReference>
<proteinExistence type="inferred from homology"/>
<dbReference type="PROSITE" id="PS01069">
    <property type="entry name" value="DAGK_PROKAR"/>
    <property type="match status" value="1"/>
</dbReference>
<dbReference type="PANTHER" id="PTHR34299:SF1">
    <property type="entry name" value="DIACYLGLYCEROL KINASE"/>
    <property type="match status" value="1"/>
</dbReference>
<feature type="transmembrane region" description="Helical" evidence="19">
    <location>
        <begin position="93"/>
        <end position="118"/>
    </location>
</feature>
<comment type="caution">
    <text evidence="21">The sequence shown here is derived from an EMBL/GenBank/DDBJ whole genome shotgun (WGS) entry which is preliminary data.</text>
</comment>
<evidence type="ECO:0000256" key="5">
    <source>
        <dbReference type="ARBA" id="ARBA00022679"/>
    </source>
</evidence>
<dbReference type="GO" id="GO:0005886">
    <property type="term" value="C:plasma membrane"/>
    <property type="evidence" value="ECO:0007669"/>
    <property type="project" value="UniProtKB-SubCell"/>
</dbReference>
<dbReference type="AlphaFoldDB" id="A0ABD5ISD9"/>
<dbReference type="GO" id="GO:0008654">
    <property type="term" value="P:phospholipid biosynthetic process"/>
    <property type="evidence" value="ECO:0007669"/>
    <property type="project" value="UniProtKB-KW"/>
</dbReference>
<keyword evidence="8 21" id="KW-0418">Kinase</keyword>
<feature type="transmembrane region" description="Helical" evidence="19">
    <location>
        <begin position="53"/>
        <end position="72"/>
    </location>
</feature>
<feature type="binding site" evidence="17">
    <location>
        <position position="25"/>
    </location>
    <ligand>
        <name>ATP</name>
        <dbReference type="ChEBI" id="CHEBI:30616"/>
    </ligand>
</feature>
<keyword evidence="9 17" id="KW-0067">ATP-binding</keyword>
<evidence type="ECO:0000313" key="21">
    <source>
        <dbReference type="EMBL" id="MED5050882.1"/>
    </source>
</evidence>
<evidence type="ECO:0000256" key="13">
    <source>
        <dbReference type="ARBA" id="ARBA00023209"/>
    </source>
</evidence>
<dbReference type="EMBL" id="JARTLI010000004">
    <property type="protein sequence ID" value="MED5050882.1"/>
    <property type="molecule type" value="Genomic_DNA"/>
</dbReference>
<dbReference type="Proteomes" id="UP001213979">
    <property type="component" value="Unassembled WGS sequence"/>
</dbReference>
<evidence type="ECO:0000256" key="1">
    <source>
        <dbReference type="ARBA" id="ARBA00004651"/>
    </source>
</evidence>
<evidence type="ECO:0000256" key="14">
    <source>
        <dbReference type="ARBA" id="ARBA00023264"/>
    </source>
</evidence>
<keyword evidence="7 17" id="KW-0547">Nucleotide-binding</keyword>
<keyword evidence="12 19" id="KW-0472">Membrane</keyword>
<evidence type="ECO:0000256" key="11">
    <source>
        <dbReference type="ARBA" id="ARBA00023098"/>
    </source>
</evidence>
<accession>A0ABD5ISD9</accession>
<dbReference type="GO" id="GO:0005524">
    <property type="term" value="F:ATP binding"/>
    <property type="evidence" value="ECO:0007669"/>
    <property type="project" value="UniProtKB-KW"/>
</dbReference>
<evidence type="ECO:0000256" key="19">
    <source>
        <dbReference type="SAM" id="Phobius"/>
    </source>
</evidence>
<reference evidence="21 23" key="2">
    <citation type="submission" date="2023-03" db="EMBL/GenBank/DDBJ databases">
        <title>Bacillus Genome Sequencing.</title>
        <authorList>
            <person name="Dunlap C."/>
        </authorList>
    </citation>
    <scope>NUCLEOTIDE SEQUENCE [LARGE SCALE GENOMIC DNA]</scope>
    <source>
        <strain evidence="21 23">NRS-38</strain>
    </source>
</reference>
<evidence type="ECO:0000313" key="23">
    <source>
        <dbReference type="Proteomes" id="UP001339962"/>
    </source>
</evidence>
<evidence type="ECO:0000256" key="17">
    <source>
        <dbReference type="PIRSR" id="PIRSR600829-3"/>
    </source>
</evidence>
<organism evidence="21 23">
    <name type="scientific">Anoxybacteroides rupiense</name>
    <dbReference type="NCBI Taxonomy" id="311460"/>
    <lineage>
        <taxon>Bacteria</taxon>
        <taxon>Bacillati</taxon>
        <taxon>Bacillota</taxon>
        <taxon>Bacilli</taxon>
        <taxon>Bacillales</taxon>
        <taxon>Anoxybacillaceae</taxon>
        <taxon>Anoxybacteroides</taxon>
    </lineage>
</organism>
<dbReference type="GO" id="GO:0016301">
    <property type="term" value="F:kinase activity"/>
    <property type="evidence" value="ECO:0007669"/>
    <property type="project" value="UniProtKB-KW"/>
</dbReference>
<evidence type="ECO:0000256" key="6">
    <source>
        <dbReference type="ARBA" id="ARBA00022692"/>
    </source>
</evidence>
<evidence type="ECO:0000256" key="9">
    <source>
        <dbReference type="ARBA" id="ARBA00022840"/>
    </source>
</evidence>
<evidence type="ECO:0000256" key="4">
    <source>
        <dbReference type="ARBA" id="ARBA00022516"/>
    </source>
</evidence>
<keyword evidence="18" id="KW-0479">Metal-binding</keyword>
<evidence type="ECO:0000256" key="12">
    <source>
        <dbReference type="ARBA" id="ARBA00023136"/>
    </source>
</evidence>
<comment type="cofactor">
    <cofactor evidence="18">
        <name>Mg(2+)</name>
        <dbReference type="ChEBI" id="CHEBI:18420"/>
    </cofactor>
    <text evidence="18">Mn(2+), Zn(2+), Cd(2+) and Co(2+) support activity to lesser extents.</text>
</comment>
<dbReference type="InterPro" id="IPR036945">
    <property type="entry name" value="DAGK_sf"/>
</dbReference>
<evidence type="ECO:0000256" key="2">
    <source>
        <dbReference type="ARBA" id="ARBA00005967"/>
    </source>
</evidence>
<keyword evidence="13" id="KW-0594">Phospholipid biosynthesis</keyword>
<dbReference type="RefSeq" id="WP_044744562.1">
    <property type="nucleotide sequence ID" value="NZ_JACIDF010000002.1"/>
</dbReference>
<comment type="subcellular location">
    <subcellularLocation>
        <location evidence="1">Cell membrane</location>
        <topology evidence="1">Multi-pass membrane protein</topology>
    </subcellularLocation>
</comment>
<dbReference type="EC" id="2.7.1.-" evidence="21"/>
<dbReference type="Gene3D" id="1.10.287.3610">
    <property type="match status" value="1"/>
</dbReference>
<gene>
    <name evidence="21" type="ORF">P9850_03220</name>
    <name evidence="20" type="ORF">PNH38_01925</name>
</gene>
<evidence type="ECO:0000256" key="3">
    <source>
        <dbReference type="ARBA" id="ARBA00022475"/>
    </source>
</evidence>
<dbReference type="InterPro" id="IPR000829">
    <property type="entry name" value="DAGK"/>
</dbReference>
<keyword evidence="3" id="KW-1003">Cell membrane</keyword>
<sequence>MKQWRQRWKRFRNAWSGMVAAVREEVHMKIHLMLAAIAIVFAIVFHFTKWEWLILLLTIGAVISLEMVNTAIERTVDLVTKDFHPLAKAAKDIAAGAVLLGAIMAVMIGAILFLPHLYNWVLK</sequence>
<dbReference type="Pfam" id="PF01219">
    <property type="entry name" value="DAGK_prokar"/>
    <property type="match status" value="1"/>
</dbReference>
<keyword evidence="10 19" id="KW-1133">Transmembrane helix</keyword>
<feature type="binding site" evidence="17">
    <location>
        <position position="73"/>
    </location>
    <ligand>
        <name>ATP</name>
        <dbReference type="ChEBI" id="CHEBI:30616"/>
    </ligand>
</feature>
<feature type="binding site" evidence="17">
    <location>
        <begin position="91"/>
        <end position="92"/>
    </location>
    <ligand>
        <name>ATP</name>
        <dbReference type="ChEBI" id="CHEBI:30616"/>
    </ligand>
</feature>
<evidence type="ECO:0000256" key="7">
    <source>
        <dbReference type="ARBA" id="ARBA00022741"/>
    </source>
</evidence>
<evidence type="ECO:0000256" key="15">
    <source>
        <dbReference type="PIRSR" id="PIRSR600829-1"/>
    </source>
</evidence>
<feature type="binding site" evidence="18">
    <location>
        <position position="73"/>
    </location>
    <ligand>
        <name>a divalent metal cation</name>
        <dbReference type="ChEBI" id="CHEBI:60240"/>
    </ligand>
</feature>
<keyword evidence="14" id="KW-1208">Phospholipid metabolism</keyword>
<reference evidence="20 22" key="1">
    <citation type="submission" date="2023-01" db="EMBL/GenBank/DDBJ databases">
        <title>Genome-based reclassification of Anoxybacillus geothermalis as a later heterotypic synonym of Anoxybacillus rupiensis.</title>
        <authorList>
            <person name="Inan Bektas K."/>
            <person name="Canakci S."/>
            <person name="Belduz A.A."/>
            <person name="Guler H.H."/>
        </authorList>
    </citation>
    <scope>NUCLEOTIDE SEQUENCE [LARGE SCALE GENOMIC DNA]</scope>
    <source>
        <strain evidence="20 22">DSM 17127</strain>
    </source>
</reference>
<feature type="binding site" evidence="16">
    <location>
        <position position="66"/>
    </location>
    <ligand>
        <name>substrate</name>
    </ligand>
</feature>
<dbReference type="EMBL" id="JAQOTG010000001">
    <property type="protein sequence ID" value="MDE8562637.1"/>
    <property type="molecule type" value="Genomic_DNA"/>
</dbReference>
<keyword evidence="5 21" id="KW-0808">Transferase</keyword>
<keyword evidence="22" id="KW-1185">Reference proteome</keyword>
<protein>
    <submittedName>
        <fullName evidence="21">Diacylglycerol kinase family protein</fullName>
        <ecNumber evidence="21">2.7.1.-</ecNumber>
    </submittedName>
</protein>
<dbReference type="CDD" id="cd14265">
    <property type="entry name" value="UDPK_IM_like"/>
    <property type="match status" value="1"/>
</dbReference>
<evidence type="ECO:0000256" key="8">
    <source>
        <dbReference type="ARBA" id="ARBA00022777"/>
    </source>
</evidence>
<evidence type="ECO:0000313" key="22">
    <source>
        <dbReference type="Proteomes" id="UP001213979"/>
    </source>
</evidence>
<feature type="transmembrane region" description="Helical" evidence="19">
    <location>
        <begin position="30"/>
        <end position="47"/>
    </location>
</feature>
<comment type="similarity">
    <text evidence="2">Belongs to the bacterial diacylglycerol kinase family.</text>
</comment>